<dbReference type="Gene3D" id="3.90.1520.10">
    <property type="entry name" value="H-NOX domain"/>
    <property type="match status" value="1"/>
</dbReference>
<dbReference type="InterPro" id="IPR038158">
    <property type="entry name" value="H-NOX_domain_sf"/>
</dbReference>
<protein>
    <submittedName>
        <fullName evidence="2">Heme NO-binding domain-containing protein</fullName>
    </submittedName>
</protein>
<dbReference type="PANTHER" id="PTHR45655:SF13">
    <property type="entry name" value="SOLUBLE GUANYLATE CYCLASE GCY-32-RELATED"/>
    <property type="match status" value="1"/>
</dbReference>
<comment type="caution">
    <text evidence="2">The sequence shown here is derived from an EMBL/GenBank/DDBJ whole genome shotgun (WGS) entry which is preliminary data.</text>
</comment>
<evidence type="ECO:0000259" key="1">
    <source>
        <dbReference type="Pfam" id="PF07700"/>
    </source>
</evidence>
<dbReference type="InterPro" id="IPR024096">
    <property type="entry name" value="NO_sig/Golgi_transp_ligand-bd"/>
</dbReference>
<sequence length="183" mass="20194">MYGMIHRAAREMVLEQHGAGAWSEVVRLADLHEAHFISASTYSDDLTQSLLAAVASVLQEPEPSLLATFGRYWIKYVLKGPYGDILRLAGDDLATILTNLDRLHDAIRVAMPAADTPSFEVLRRQSSEIRLAYRSNRAGLEPFVIGLLQGLMEECGLVPQLVTWTPLAQGAEFVLTAPQGRTF</sequence>
<feature type="domain" description="Heme NO-binding" evidence="1">
    <location>
        <begin position="2"/>
        <end position="152"/>
    </location>
</feature>
<keyword evidence="3" id="KW-1185">Reference proteome</keyword>
<dbReference type="InterPro" id="IPR011644">
    <property type="entry name" value="Heme_NO-bd"/>
</dbReference>
<organism evidence="2 3">
    <name type="scientific">Phenylobacterium conjunctum</name>
    <dbReference type="NCBI Taxonomy" id="1298959"/>
    <lineage>
        <taxon>Bacteria</taxon>
        <taxon>Pseudomonadati</taxon>
        <taxon>Pseudomonadota</taxon>
        <taxon>Alphaproteobacteria</taxon>
        <taxon>Caulobacterales</taxon>
        <taxon>Caulobacteraceae</taxon>
        <taxon>Phenylobacterium</taxon>
    </lineage>
</organism>
<dbReference type="EMBL" id="JBHTLQ010000041">
    <property type="protein sequence ID" value="MFD1192020.1"/>
    <property type="molecule type" value="Genomic_DNA"/>
</dbReference>
<evidence type="ECO:0000313" key="2">
    <source>
        <dbReference type="EMBL" id="MFD1192020.1"/>
    </source>
</evidence>
<dbReference type="PANTHER" id="PTHR45655">
    <property type="entry name" value="GUANYLATE CYCLASE SOLUBLE SUBUNIT BETA-2"/>
    <property type="match status" value="1"/>
</dbReference>
<proteinExistence type="predicted"/>
<dbReference type="RefSeq" id="WP_377354249.1">
    <property type="nucleotide sequence ID" value="NZ_JBHTLQ010000041.1"/>
</dbReference>
<evidence type="ECO:0000313" key="3">
    <source>
        <dbReference type="Proteomes" id="UP001597216"/>
    </source>
</evidence>
<accession>A0ABW3T8M6</accession>
<dbReference type="SUPFAM" id="SSF111126">
    <property type="entry name" value="Ligand-binding domain in the NO signalling and Golgi transport"/>
    <property type="match status" value="1"/>
</dbReference>
<dbReference type="Pfam" id="PF07700">
    <property type="entry name" value="HNOB"/>
    <property type="match status" value="1"/>
</dbReference>
<name>A0ABW3T8M6_9CAUL</name>
<gene>
    <name evidence="2" type="ORF">ACFQ27_15635</name>
</gene>
<reference evidence="3" key="1">
    <citation type="journal article" date="2019" name="Int. J. Syst. Evol. Microbiol.">
        <title>The Global Catalogue of Microorganisms (GCM) 10K type strain sequencing project: providing services to taxonomists for standard genome sequencing and annotation.</title>
        <authorList>
            <consortium name="The Broad Institute Genomics Platform"/>
            <consortium name="The Broad Institute Genome Sequencing Center for Infectious Disease"/>
            <person name="Wu L."/>
            <person name="Ma J."/>
        </authorList>
    </citation>
    <scope>NUCLEOTIDE SEQUENCE [LARGE SCALE GENOMIC DNA]</scope>
    <source>
        <strain evidence="3">CCUG 55074</strain>
    </source>
</reference>
<dbReference type="Proteomes" id="UP001597216">
    <property type="component" value="Unassembled WGS sequence"/>
</dbReference>